<gene>
    <name evidence="1" type="ORF">NDU88_000324</name>
</gene>
<dbReference type="Proteomes" id="UP001066276">
    <property type="component" value="Chromosome 4_2"/>
</dbReference>
<organism evidence="1 2">
    <name type="scientific">Pleurodeles waltl</name>
    <name type="common">Iberian ribbed newt</name>
    <dbReference type="NCBI Taxonomy" id="8319"/>
    <lineage>
        <taxon>Eukaryota</taxon>
        <taxon>Metazoa</taxon>
        <taxon>Chordata</taxon>
        <taxon>Craniata</taxon>
        <taxon>Vertebrata</taxon>
        <taxon>Euteleostomi</taxon>
        <taxon>Amphibia</taxon>
        <taxon>Batrachia</taxon>
        <taxon>Caudata</taxon>
        <taxon>Salamandroidea</taxon>
        <taxon>Salamandridae</taxon>
        <taxon>Pleurodelinae</taxon>
        <taxon>Pleurodeles</taxon>
    </lineage>
</organism>
<sequence>MSPLPASPLHLLATKGYQRVATGVARVTAQPITEKDVLQSTAGVAQLGWVRFAGSVEPHLPRRHQQRYQRYQLHSPLPASAEQI</sequence>
<comment type="caution">
    <text evidence="1">The sequence shown here is derived from an EMBL/GenBank/DDBJ whole genome shotgun (WGS) entry which is preliminary data.</text>
</comment>
<protein>
    <submittedName>
        <fullName evidence="1">Uncharacterized protein</fullName>
    </submittedName>
</protein>
<reference evidence="1" key="1">
    <citation type="journal article" date="2022" name="bioRxiv">
        <title>Sequencing and chromosome-scale assembly of the giantPleurodeles waltlgenome.</title>
        <authorList>
            <person name="Brown T."/>
            <person name="Elewa A."/>
            <person name="Iarovenko S."/>
            <person name="Subramanian E."/>
            <person name="Araus A.J."/>
            <person name="Petzold A."/>
            <person name="Susuki M."/>
            <person name="Suzuki K.-i.T."/>
            <person name="Hayashi T."/>
            <person name="Toyoda A."/>
            <person name="Oliveira C."/>
            <person name="Osipova E."/>
            <person name="Leigh N.D."/>
            <person name="Simon A."/>
            <person name="Yun M.H."/>
        </authorList>
    </citation>
    <scope>NUCLEOTIDE SEQUENCE</scope>
    <source>
        <strain evidence="1">20211129_DDA</strain>
        <tissue evidence="1">Liver</tissue>
    </source>
</reference>
<accession>A0AAV7S5Q0</accession>
<name>A0AAV7S5Q0_PLEWA</name>
<dbReference type="AlphaFoldDB" id="A0AAV7S5Q0"/>
<dbReference type="EMBL" id="JANPWB010000008">
    <property type="protein sequence ID" value="KAJ1159819.1"/>
    <property type="molecule type" value="Genomic_DNA"/>
</dbReference>
<evidence type="ECO:0000313" key="2">
    <source>
        <dbReference type="Proteomes" id="UP001066276"/>
    </source>
</evidence>
<keyword evidence="2" id="KW-1185">Reference proteome</keyword>
<evidence type="ECO:0000313" key="1">
    <source>
        <dbReference type="EMBL" id="KAJ1159819.1"/>
    </source>
</evidence>
<proteinExistence type="predicted"/>